<evidence type="ECO:0000313" key="1">
    <source>
        <dbReference type="EMBL" id="SVB56209.1"/>
    </source>
</evidence>
<dbReference type="EMBL" id="UINC01047219">
    <property type="protein sequence ID" value="SVB56209.1"/>
    <property type="molecule type" value="Genomic_DNA"/>
</dbReference>
<proteinExistence type="predicted"/>
<accession>A0A382F0K8</accession>
<name>A0A382F0K8_9ZZZZ</name>
<sequence length="47" mass="5645">MPLNFRGKFRNFEGNSGICWPAKREFQREIQEICWGEKSEMPREIQA</sequence>
<reference evidence="1" key="1">
    <citation type="submission" date="2018-05" db="EMBL/GenBank/DDBJ databases">
        <authorList>
            <person name="Lanie J.A."/>
            <person name="Ng W.-L."/>
            <person name="Kazmierczak K.M."/>
            <person name="Andrzejewski T.M."/>
            <person name="Davidsen T.M."/>
            <person name="Wayne K.J."/>
            <person name="Tettelin H."/>
            <person name="Glass J.I."/>
            <person name="Rusch D."/>
            <person name="Podicherti R."/>
            <person name="Tsui H.-C.T."/>
            <person name="Winkler M.E."/>
        </authorList>
    </citation>
    <scope>NUCLEOTIDE SEQUENCE</scope>
</reference>
<protein>
    <submittedName>
        <fullName evidence="1">Uncharacterized protein</fullName>
    </submittedName>
</protein>
<gene>
    <name evidence="1" type="ORF">METZ01_LOCUS209063</name>
</gene>
<dbReference type="AlphaFoldDB" id="A0A382F0K8"/>
<organism evidence="1">
    <name type="scientific">marine metagenome</name>
    <dbReference type="NCBI Taxonomy" id="408172"/>
    <lineage>
        <taxon>unclassified sequences</taxon>
        <taxon>metagenomes</taxon>
        <taxon>ecological metagenomes</taxon>
    </lineage>
</organism>